<dbReference type="InterPro" id="IPR037231">
    <property type="entry name" value="NAP-like_sf"/>
</dbReference>
<dbReference type="EMBL" id="KL197727">
    <property type="protein sequence ID" value="KDQ54794.1"/>
    <property type="molecule type" value="Genomic_DNA"/>
</dbReference>
<feature type="compositionally biased region" description="Acidic residues" evidence="3">
    <location>
        <begin position="240"/>
        <end position="258"/>
    </location>
</feature>
<protein>
    <submittedName>
        <fullName evidence="4">Uncharacterized protein</fullName>
    </submittedName>
</protein>
<dbReference type="InterPro" id="IPR002164">
    <property type="entry name" value="NAP_family"/>
</dbReference>
<dbReference type="Proteomes" id="UP000027265">
    <property type="component" value="Unassembled WGS sequence"/>
</dbReference>
<reference evidence="5" key="1">
    <citation type="journal article" date="2014" name="Proc. Natl. Acad. Sci. U.S.A.">
        <title>Extensive sampling of basidiomycete genomes demonstrates inadequacy of the white-rot/brown-rot paradigm for wood decay fungi.</title>
        <authorList>
            <person name="Riley R."/>
            <person name="Salamov A.A."/>
            <person name="Brown D.W."/>
            <person name="Nagy L.G."/>
            <person name="Floudas D."/>
            <person name="Held B.W."/>
            <person name="Levasseur A."/>
            <person name="Lombard V."/>
            <person name="Morin E."/>
            <person name="Otillar R."/>
            <person name="Lindquist E.A."/>
            <person name="Sun H."/>
            <person name="LaButti K.M."/>
            <person name="Schmutz J."/>
            <person name="Jabbour D."/>
            <person name="Luo H."/>
            <person name="Baker S.E."/>
            <person name="Pisabarro A.G."/>
            <person name="Walton J.D."/>
            <person name="Blanchette R.A."/>
            <person name="Henrissat B."/>
            <person name="Martin F."/>
            <person name="Cullen D."/>
            <person name="Hibbett D.S."/>
            <person name="Grigoriev I.V."/>
        </authorList>
    </citation>
    <scope>NUCLEOTIDE SEQUENCE [LARGE SCALE GENOMIC DNA]</scope>
    <source>
        <strain evidence="5">MUCL 33604</strain>
    </source>
</reference>
<evidence type="ECO:0000256" key="1">
    <source>
        <dbReference type="ARBA" id="ARBA00009947"/>
    </source>
</evidence>
<dbReference type="SUPFAM" id="SSF143113">
    <property type="entry name" value="NAP-like"/>
    <property type="match status" value="1"/>
</dbReference>
<organism evidence="4 5">
    <name type="scientific">Jaapia argillacea MUCL 33604</name>
    <dbReference type="NCBI Taxonomy" id="933084"/>
    <lineage>
        <taxon>Eukaryota</taxon>
        <taxon>Fungi</taxon>
        <taxon>Dikarya</taxon>
        <taxon>Basidiomycota</taxon>
        <taxon>Agaricomycotina</taxon>
        <taxon>Agaricomycetes</taxon>
        <taxon>Agaricomycetidae</taxon>
        <taxon>Jaapiales</taxon>
        <taxon>Jaapiaceae</taxon>
        <taxon>Jaapia</taxon>
    </lineage>
</organism>
<dbReference type="InParanoid" id="A0A067PIZ7"/>
<dbReference type="OrthoDB" id="19419at2759"/>
<dbReference type="Pfam" id="PF00956">
    <property type="entry name" value="NAP"/>
    <property type="match status" value="1"/>
</dbReference>
<sequence length="270" mass="30658">MSKQGKKRASPGADFEKNPLGDVELSDEDARQLEVVSKDISRAELILERNAQKHLLPVYEKRRTVTKAIPKFWPVALLNHPTIAMSAQHNTDQIALSYLEDVWITREAAEPRCFSIQFTFKENPYFTDSVLVKDYQYVPSPASASDAPDADGITPSMLDFSWERDVSPKAIKIKWKDDAHNLTKLYPRQQDDEDDDMPAEPGSIFNFFETAEDPFDLGVLIANDIFPEAIDYFLGHGTGAEDDSDDEDDDDSEEDEIDLEKPRPKKHRHA</sequence>
<name>A0A067PIZ7_9AGAM</name>
<dbReference type="Gene3D" id="3.30.1120.90">
    <property type="entry name" value="Nucleosome assembly protein"/>
    <property type="match status" value="1"/>
</dbReference>
<gene>
    <name evidence="4" type="ORF">JAAARDRAFT_37898</name>
</gene>
<comment type="similarity">
    <text evidence="1 2">Belongs to the nucleosome assembly protein (NAP) family.</text>
</comment>
<evidence type="ECO:0000256" key="2">
    <source>
        <dbReference type="RuleBase" id="RU003876"/>
    </source>
</evidence>
<dbReference type="GO" id="GO:0005634">
    <property type="term" value="C:nucleus"/>
    <property type="evidence" value="ECO:0007669"/>
    <property type="project" value="InterPro"/>
</dbReference>
<accession>A0A067PIZ7</accession>
<proteinExistence type="inferred from homology"/>
<dbReference type="AlphaFoldDB" id="A0A067PIZ7"/>
<feature type="region of interest" description="Disordered" evidence="3">
    <location>
        <begin position="1"/>
        <end position="26"/>
    </location>
</feature>
<dbReference type="GO" id="GO:0006334">
    <property type="term" value="P:nucleosome assembly"/>
    <property type="evidence" value="ECO:0007669"/>
    <property type="project" value="InterPro"/>
</dbReference>
<evidence type="ECO:0000313" key="5">
    <source>
        <dbReference type="Proteomes" id="UP000027265"/>
    </source>
</evidence>
<evidence type="ECO:0000313" key="4">
    <source>
        <dbReference type="EMBL" id="KDQ54794.1"/>
    </source>
</evidence>
<dbReference type="STRING" id="933084.A0A067PIZ7"/>
<dbReference type="PANTHER" id="PTHR11875">
    <property type="entry name" value="TESTIS-SPECIFIC Y-ENCODED PROTEIN"/>
    <property type="match status" value="1"/>
</dbReference>
<evidence type="ECO:0000256" key="3">
    <source>
        <dbReference type="SAM" id="MobiDB-lite"/>
    </source>
</evidence>
<keyword evidence="5" id="KW-1185">Reference proteome</keyword>
<dbReference type="FunCoup" id="A0A067PIZ7">
    <property type="interactions" value="125"/>
</dbReference>
<feature type="region of interest" description="Disordered" evidence="3">
    <location>
        <begin position="234"/>
        <end position="270"/>
    </location>
</feature>
<dbReference type="HOGENOM" id="CLU_079108_0_0_1"/>